<dbReference type="InterPro" id="IPR011777">
    <property type="entry name" value="Geranylgeranyl_Rdtase_fam"/>
</dbReference>
<name>A0AAE4MC88_9EURY</name>
<keyword evidence="3" id="KW-1185">Reference proteome</keyword>
<dbReference type="AlphaFoldDB" id="A0AAE4MC88"/>
<evidence type="ECO:0000313" key="3">
    <source>
        <dbReference type="Proteomes" id="UP001273136"/>
    </source>
</evidence>
<dbReference type="Pfam" id="PF01494">
    <property type="entry name" value="FAD_binding_3"/>
    <property type="match status" value="1"/>
</dbReference>
<feature type="domain" description="FAD-binding" evidence="1">
    <location>
        <begin position="2"/>
        <end position="200"/>
    </location>
</feature>
<sequence>MYDVIVVGAGPTGSTAARLCADAGLSTLVIEEHAAVGYPVQCAGLLSNSAFAECEVSGASVFNTVSGAKICGSPGHELSFDAKVSKAYVVDRGRLDHEMAERAADSGAEFFLKTYVTSINPEKRVITTTGVRGKEEMPYKILIAADGPRSVVARGLGIAPSRFVYSGIQAEVRWDGSPHLVELHPNASPDFFAWVIPLSASRARIGLCGLKDVPARFAAFAAKFSPSNIHEVTGTIPLGIRSRTYGSGCMIAGDAAGFPKPTSGGGVYTGARSARHAASVAIDACELGDFSDKMLSGYEKLWHADFGRELELGMKAMNLRRTLSPDEIDRAIDALNTPETLDIILNSGDMDKPSALLRKLMFRPELIRTFGVLGIKSMIRSMMD</sequence>
<comment type="caution">
    <text evidence="2">The sequence shown here is derived from an EMBL/GenBank/DDBJ whole genome shotgun (WGS) entry which is preliminary data.</text>
</comment>
<accession>A0AAE4MC88</accession>
<evidence type="ECO:0000259" key="1">
    <source>
        <dbReference type="Pfam" id="PF01494"/>
    </source>
</evidence>
<dbReference type="PRINTS" id="PR00420">
    <property type="entry name" value="RNGMNOXGNASE"/>
</dbReference>
<dbReference type="InterPro" id="IPR002938">
    <property type="entry name" value="FAD-bd"/>
</dbReference>
<dbReference type="EC" id="2.4.2.59" evidence="2"/>
<dbReference type="Gene3D" id="3.30.9.10">
    <property type="entry name" value="D-Amino Acid Oxidase, subunit A, domain 2"/>
    <property type="match status" value="1"/>
</dbReference>
<gene>
    <name evidence="2" type="primary">thi4</name>
    <name evidence="2" type="ORF">McpAg1_16590</name>
</gene>
<reference evidence="2" key="1">
    <citation type="submission" date="2023-06" db="EMBL/GenBank/DDBJ databases">
        <title>Genome sequence of Methancorpusculaceae sp. Ag1.</title>
        <authorList>
            <person name="Protasov E."/>
            <person name="Platt K."/>
            <person name="Poehlein A."/>
            <person name="Daniel R."/>
            <person name="Brune A."/>
        </authorList>
    </citation>
    <scope>NUCLEOTIDE SEQUENCE</scope>
    <source>
        <strain evidence="2">Ag1</strain>
    </source>
</reference>
<dbReference type="Gene3D" id="3.50.50.60">
    <property type="entry name" value="FAD/NAD(P)-binding domain"/>
    <property type="match status" value="1"/>
</dbReference>
<keyword evidence="2" id="KW-0808">Transferase</keyword>
<dbReference type="Proteomes" id="UP001273136">
    <property type="component" value="Unassembled WGS sequence"/>
</dbReference>
<dbReference type="SUPFAM" id="SSF51905">
    <property type="entry name" value="FAD/NAD(P)-binding domain"/>
    <property type="match status" value="1"/>
</dbReference>
<dbReference type="GO" id="GO:0016628">
    <property type="term" value="F:oxidoreductase activity, acting on the CH-CH group of donors, NAD or NADP as acceptor"/>
    <property type="evidence" value="ECO:0007669"/>
    <property type="project" value="InterPro"/>
</dbReference>
<dbReference type="GO" id="GO:0071949">
    <property type="term" value="F:FAD binding"/>
    <property type="evidence" value="ECO:0007669"/>
    <property type="project" value="InterPro"/>
</dbReference>
<dbReference type="EMBL" id="JAWDKA010000009">
    <property type="protein sequence ID" value="MDV0442417.1"/>
    <property type="molecule type" value="Genomic_DNA"/>
</dbReference>
<keyword evidence="2" id="KW-0328">Glycosyltransferase</keyword>
<dbReference type="PANTHER" id="PTHR42685:SF18">
    <property type="entry name" value="DIGERANYLGERANYLGLYCEROPHOSPHOLIPID REDUCTASE"/>
    <property type="match status" value="1"/>
</dbReference>
<dbReference type="PANTHER" id="PTHR42685">
    <property type="entry name" value="GERANYLGERANYL DIPHOSPHATE REDUCTASE"/>
    <property type="match status" value="1"/>
</dbReference>
<dbReference type="GO" id="GO:0016757">
    <property type="term" value="F:glycosyltransferase activity"/>
    <property type="evidence" value="ECO:0007669"/>
    <property type="project" value="UniProtKB-KW"/>
</dbReference>
<dbReference type="InterPro" id="IPR050407">
    <property type="entry name" value="Geranylgeranyl_reductase"/>
</dbReference>
<protein>
    <submittedName>
        <fullName evidence="2">Thiamine thiazole synthase</fullName>
        <ecNumber evidence="2">2.4.2.59</ecNumber>
    </submittedName>
</protein>
<organism evidence="2 3">
    <name type="scientific">Methanorbis furvi</name>
    <dbReference type="NCBI Taxonomy" id="3028299"/>
    <lineage>
        <taxon>Archaea</taxon>
        <taxon>Methanobacteriati</taxon>
        <taxon>Methanobacteriota</taxon>
        <taxon>Stenosarchaea group</taxon>
        <taxon>Methanomicrobia</taxon>
        <taxon>Methanomicrobiales</taxon>
        <taxon>Methanocorpusculaceae</taxon>
        <taxon>Methanorbis</taxon>
    </lineage>
</organism>
<proteinExistence type="predicted"/>
<dbReference type="NCBIfam" id="TIGR02032">
    <property type="entry name" value="GG-red-SF"/>
    <property type="match status" value="1"/>
</dbReference>
<dbReference type="InterPro" id="IPR036188">
    <property type="entry name" value="FAD/NAD-bd_sf"/>
</dbReference>
<evidence type="ECO:0000313" key="2">
    <source>
        <dbReference type="EMBL" id="MDV0442417.1"/>
    </source>
</evidence>